<sequence length="56" mass="6482">MKLKKLEEIEWSEPNSDKTYEMINRTFIRNPAKGQPEVNKVFLQESQAAETLNLGS</sequence>
<dbReference type="Proteomes" id="UP001385951">
    <property type="component" value="Unassembled WGS sequence"/>
</dbReference>
<proteinExistence type="predicted"/>
<comment type="caution">
    <text evidence="1">The sequence shown here is derived from an EMBL/GenBank/DDBJ whole genome shotgun (WGS) entry which is preliminary data.</text>
</comment>
<accession>A0AAW0FHI4</accession>
<name>A0AAW0FHI4_9APHY</name>
<reference evidence="1 2" key="1">
    <citation type="submission" date="2022-09" db="EMBL/GenBank/DDBJ databases">
        <authorList>
            <person name="Palmer J.M."/>
        </authorList>
    </citation>
    <scope>NUCLEOTIDE SEQUENCE [LARGE SCALE GENOMIC DNA]</scope>
    <source>
        <strain evidence="1 2">DSM 7382</strain>
    </source>
</reference>
<dbReference type="EMBL" id="JASBNA010000048">
    <property type="protein sequence ID" value="KAK7680548.1"/>
    <property type="molecule type" value="Genomic_DNA"/>
</dbReference>
<keyword evidence="2" id="KW-1185">Reference proteome</keyword>
<protein>
    <submittedName>
        <fullName evidence="1">Uncharacterized protein</fullName>
    </submittedName>
</protein>
<evidence type="ECO:0000313" key="2">
    <source>
        <dbReference type="Proteomes" id="UP001385951"/>
    </source>
</evidence>
<organism evidence="1 2">
    <name type="scientific">Cerrena zonata</name>
    <dbReference type="NCBI Taxonomy" id="2478898"/>
    <lineage>
        <taxon>Eukaryota</taxon>
        <taxon>Fungi</taxon>
        <taxon>Dikarya</taxon>
        <taxon>Basidiomycota</taxon>
        <taxon>Agaricomycotina</taxon>
        <taxon>Agaricomycetes</taxon>
        <taxon>Polyporales</taxon>
        <taxon>Cerrenaceae</taxon>
        <taxon>Cerrena</taxon>
    </lineage>
</organism>
<gene>
    <name evidence="1" type="ORF">QCA50_016329</name>
</gene>
<evidence type="ECO:0000313" key="1">
    <source>
        <dbReference type="EMBL" id="KAK7680548.1"/>
    </source>
</evidence>
<dbReference type="AlphaFoldDB" id="A0AAW0FHI4"/>